<evidence type="ECO:0000313" key="3">
    <source>
        <dbReference type="EMBL" id="CAA0815468.1"/>
    </source>
</evidence>
<dbReference type="Proteomes" id="UP001153555">
    <property type="component" value="Unassembled WGS sequence"/>
</dbReference>
<dbReference type="PANTHER" id="PTHR31807:SF6">
    <property type="entry name" value="PROTEIN ENDOSPERM DEFECTIVE 1-RELATED"/>
    <property type="match status" value="1"/>
</dbReference>
<accession>A0A9N7R682</accession>
<sequence>MTDQPGGAPTAAAPPPQRRPRVREVSSRFMSPLIPSNPISSPDTSDLRRSKSALRRQQPKTDENLIPEPNRNSDGSIVPTAQKKQHQQRGKQQSLPIPSRPDTPAASATERVVPSRFRQAPTTIRRSISLNSSNNNGCSAVTTAARLLQRATSDASISSSDDLESCGSNASNQGSSSCPNSPLCSDVNSLYVENCSKIRSDCARSLNFSSSSVRIGGGVSVSRPPHPPLPGLRPGIGLDVRKGRKLADRMEDEHCLKMLSNRYLHWRFVNAKAEACLRAQKQEAETKLWSLASKISDIRDSVKRKRSELAFIQGMKTMTTIVEAQMPYLEEWSSLEEDYSDSLSATTIAMLNSSSRLPVSEDVRVDLGQIGEALNSAIKAAELIGSHIQRFIHEAEQMDSSISDLARMVSGEKANIEECGYMLSETYSLQVTDWSLRGTLMQLHYNKHHQPCTSEALLC</sequence>
<proteinExistence type="inferred from homology"/>
<keyword evidence="4" id="KW-1185">Reference proteome</keyword>
<feature type="compositionally biased region" description="Low complexity" evidence="2">
    <location>
        <begin position="31"/>
        <end position="42"/>
    </location>
</feature>
<dbReference type="GO" id="GO:0051225">
    <property type="term" value="P:spindle assembly"/>
    <property type="evidence" value="ECO:0007669"/>
    <property type="project" value="TreeGrafter"/>
</dbReference>
<feature type="region of interest" description="Disordered" evidence="2">
    <location>
        <begin position="156"/>
        <end position="180"/>
    </location>
</feature>
<feature type="compositionally biased region" description="Low complexity" evidence="2">
    <location>
        <begin position="1"/>
        <end position="11"/>
    </location>
</feature>
<feature type="compositionally biased region" description="Low complexity" evidence="2">
    <location>
        <begin position="156"/>
        <end position="168"/>
    </location>
</feature>
<dbReference type="GO" id="GO:0005880">
    <property type="term" value="C:nuclear microtubule"/>
    <property type="evidence" value="ECO:0007669"/>
    <property type="project" value="TreeGrafter"/>
</dbReference>
<gene>
    <name evidence="3" type="ORF">SHERM_15487</name>
</gene>
<feature type="compositionally biased region" description="Polar residues" evidence="2">
    <location>
        <begin position="169"/>
        <end position="180"/>
    </location>
</feature>
<reference evidence="3" key="1">
    <citation type="submission" date="2019-12" db="EMBL/GenBank/DDBJ databases">
        <authorList>
            <person name="Scholes J."/>
        </authorList>
    </citation>
    <scope>NUCLEOTIDE SEQUENCE</scope>
</reference>
<evidence type="ECO:0000313" key="4">
    <source>
        <dbReference type="Proteomes" id="UP001153555"/>
    </source>
</evidence>
<dbReference type="Pfam" id="PF04484">
    <property type="entry name" value="QWRF"/>
    <property type="match status" value="1"/>
</dbReference>
<dbReference type="PANTHER" id="PTHR31807">
    <property type="entry name" value="AUGMIN FAMILY MEMBER"/>
    <property type="match status" value="1"/>
</dbReference>
<dbReference type="GO" id="GO:0008017">
    <property type="term" value="F:microtubule binding"/>
    <property type="evidence" value="ECO:0007669"/>
    <property type="project" value="TreeGrafter"/>
</dbReference>
<protein>
    <submittedName>
        <fullName evidence="3">Protein ENDOSPERM DEFECTIVE 1</fullName>
    </submittedName>
</protein>
<dbReference type="AlphaFoldDB" id="A0A9N7R682"/>
<evidence type="ECO:0000256" key="1">
    <source>
        <dbReference type="ARBA" id="ARBA00010016"/>
    </source>
</evidence>
<evidence type="ECO:0000256" key="2">
    <source>
        <dbReference type="SAM" id="MobiDB-lite"/>
    </source>
</evidence>
<dbReference type="EMBL" id="CACSLK010012531">
    <property type="protein sequence ID" value="CAA0815468.1"/>
    <property type="molecule type" value="Genomic_DNA"/>
</dbReference>
<dbReference type="OrthoDB" id="542108at2759"/>
<dbReference type="InterPro" id="IPR007573">
    <property type="entry name" value="QWRF"/>
</dbReference>
<comment type="similarity">
    <text evidence="1">Belongs to the QWRF family.</text>
</comment>
<feature type="region of interest" description="Disordered" evidence="2">
    <location>
        <begin position="1"/>
        <end position="124"/>
    </location>
</feature>
<dbReference type="GO" id="GO:0005737">
    <property type="term" value="C:cytoplasm"/>
    <property type="evidence" value="ECO:0007669"/>
    <property type="project" value="TreeGrafter"/>
</dbReference>
<name>A0A9N7R682_STRHE</name>
<comment type="caution">
    <text evidence="3">The sequence shown here is derived from an EMBL/GenBank/DDBJ whole genome shotgun (WGS) entry which is preliminary data.</text>
</comment>
<organism evidence="3 4">
    <name type="scientific">Striga hermonthica</name>
    <name type="common">Purple witchweed</name>
    <name type="synonym">Buchnera hermonthica</name>
    <dbReference type="NCBI Taxonomy" id="68872"/>
    <lineage>
        <taxon>Eukaryota</taxon>
        <taxon>Viridiplantae</taxon>
        <taxon>Streptophyta</taxon>
        <taxon>Embryophyta</taxon>
        <taxon>Tracheophyta</taxon>
        <taxon>Spermatophyta</taxon>
        <taxon>Magnoliopsida</taxon>
        <taxon>eudicotyledons</taxon>
        <taxon>Gunneridae</taxon>
        <taxon>Pentapetalae</taxon>
        <taxon>asterids</taxon>
        <taxon>lamiids</taxon>
        <taxon>Lamiales</taxon>
        <taxon>Orobanchaceae</taxon>
        <taxon>Buchnereae</taxon>
        <taxon>Striga</taxon>
    </lineage>
</organism>